<comment type="caution">
    <text evidence="1">The sequence shown here is derived from an EMBL/GenBank/DDBJ whole genome shotgun (WGS) entry which is preliminary data.</text>
</comment>
<reference evidence="1" key="1">
    <citation type="submission" date="2021-02" db="EMBL/GenBank/DDBJ databases">
        <authorList>
            <consortium name="DOE Joint Genome Institute"/>
            <person name="Ahrendt S."/>
            <person name="Looney B.P."/>
            <person name="Miyauchi S."/>
            <person name="Morin E."/>
            <person name="Drula E."/>
            <person name="Courty P.E."/>
            <person name="Chicoki N."/>
            <person name="Fauchery L."/>
            <person name="Kohler A."/>
            <person name="Kuo A."/>
            <person name="Labutti K."/>
            <person name="Pangilinan J."/>
            <person name="Lipzen A."/>
            <person name="Riley R."/>
            <person name="Andreopoulos W."/>
            <person name="He G."/>
            <person name="Johnson J."/>
            <person name="Barry K.W."/>
            <person name="Grigoriev I.V."/>
            <person name="Nagy L."/>
            <person name="Hibbett D."/>
            <person name="Henrissat B."/>
            <person name="Matheny P.B."/>
            <person name="Labbe J."/>
            <person name="Martin F."/>
        </authorList>
    </citation>
    <scope>NUCLEOTIDE SEQUENCE</scope>
    <source>
        <strain evidence="1">FP105234-sp</strain>
    </source>
</reference>
<proteinExistence type="predicted"/>
<feature type="non-terminal residue" evidence="1">
    <location>
        <position position="1"/>
    </location>
</feature>
<sequence length="258" mass="28802">SREPEARAGPDAPSKAVGRRTRSAAGRGQVEAIERNASRTKDLRRTLPRPIVLTVQVNKKPVRALLDTGSMADFVSTTLVDQLKLKTEVLAKPLPVQLAVHGSRSKINRSATVSFEYQEINCQRRFDVVNLDNDDMILGTPFIFQHKLMIGMNPTRVVVGSAQPLEIRGEEVTTISSSAADLVEGELDKLRSELREAAHDLCADTTRTALPPLRAINHTIPLIDEDKVYSWRPAKCPEAMKSLWRDKKQAYLESGRWR</sequence>
<evidence type="ECO:0000313" key="2">
    <source>
        <dbReference type="Proteomes" id="UP000814033"/>
    </source>
</evidence>
<organism evidence="1 2">
    <name type="scientific">Auriscalpium vulgare</name>
    <dbReference type="NCBI Taxonomy" id="40419"/>
    <lineage>
        <taxon>Eukaryota</taxon>
        <taxon>Fungi</taxon>
        <taxon>Dikarya</taxon>
        <taxon>Basidiomycota</taxon>
        <taxon>Agaricomycotina</taxon>
        <taxon>Agaricomycetes</taxon>
        <taxon>Russulales</taxon>
        <taxon>Auriscalpiaceae</taxon>
        <taxon>Auriscalpium</taxon>
    </lineage>
</organism>
<evidence type="ECO:0000313" key="1">
    <source>
        <dbReference type="EMBL" id="KAI0038567.1"/>
    </source>
</evidence>
<gene>
    <name evidence="1" type="ORF">FA95DRAFT_1662188</name>
</gene>
<name>A0ACB8R3V4_9AGAM</name>
<accession>A0ACB8R3V4</accession>
<dbReference type="EMBL" id="MU276463">
    <property type="protein sequence ID" value="KAI0038567.1"/>
    <property type="molecule type" value="Genomic_DNA"/>
</dbReference>
<dbReference type="Proteomes" id="UP000814033">
    <property type="component" value="Unassembled WGS sequence"/>
</dbReference>
<reference evidence="1" key="2">
    <citation type="journal article" date="2022" name="New Phytol.">
        <title>Evolutionary transition to the ectomycorrhizal habit in the genomes of a hyperdiverse lineage of mushroom-forming fungi.</title>
        <authorList>
            <person name="Looney B."/>
            <person name="Miyauchi S."/>
            <person name="Morin E."/>
            <person name="Drula E."/>
            <person name="Courty P.E."/>
            <person name="Kohler A."/>
            <person name="Kuo A."/>
            <person name="LaButti K."/>
            <person name="Pangilinan J."/>
            <person name="Lipzen A."/>
            <person name="Riley R."/>
            <person name="Andreopoulos W."/>
            <person name="He G."/>
            <person name="Johnson J."/>
            <person name="Nolan M."/>
            <person name="Tritt A."/>
            <person name="Barry K.W."/>
            <person name="Grigoriev I.V."/>
            <person name="Nagy L.G."/>
            <person name="Hibbett D."/>
            <person name="Henrissat B."/>
            <person name="Matheny P.B."/>
            <person name="Labbe J."/>
            <person name="Martin F.M."/>
        </authorList>
    </citation>
    <scope>NUCLEOTIDE SEQUENCE</scope>
    <source>
        <strain evidence="1">FP105234-sp</strain>
    </source>
</reference>
<protein>
    <submittedName>
        <fullName evidence="1">Uncharacterized protein</fullName>
    </submittedName>
</protein>
<keyword evidence="2" id="KW-1185">Reference proteome</keyword>